<protein>
    <submittedName>
        <fullName evidence="1">Uncharacterized protein</fullName>
    </submittedName>
</protein>
<evidence type="ECO:0000313" key="2">
    <source>
        <dbReference type="Proteomes" id="UP000623467"/>
    </source>
</evidence>
<proteinExistence type="predicted"/>
<dbReference type="AlphaFoldDB" id="A0A8H7CH88"/>
<reference evidence="1" key="1">
    <citation type="submission" date="2020-05" db="EMBL/GenBank/DDBJ databases">
        <title>Mycena genomes resolve the evolution of fungal bioluminescence.</title>
        <authorList>
            <person name="Tsai I.J."/>
        </authorList>
    </citation>
    <scope>NUCLEOTIDE SEQUENCE</scope>
    <source>
        <strain evidence="1">160909Yilan</strain>
    </source>
</reference>
<dbReference type="OrthoDB" id="2953846at2759"/>
<sequence length="736" mass="83874">MASLTFDAWATTPNSTIVLAGNTKQVPDIPRWNSNLDIGLPRPCIDGRWGLSEYSIVPQPFDPKFPYLAWMPTHNFARLGLRTKINQFRVIEDTGSPNSVFVRNSGWMHRGHLRTEIREELQQDVVHYIDLVNDIIRREADPSSRVGSEETRPPVIALVRAHNSAFCTRFAYLTFRDLLEYIAGLQRSVAELQAYSMWHDRMHYGDLPSSNRSFELGLRGSIAHTPEEYNDLKRLGVPVWLEIPSADGYGLDAGKETKVIQLQIETRTWNQMQVSPFLRDLNNGCLAHNKPLEYYPPMVADVNKYEAAARGYWPREDKLRRDLRCATDVMSMLKNIPLSGENHNQSTALAKEVRDAGAVAGELMEQYAADRAIAPTAEVVMPATAHSNSTRGGKSKWLRQFLDTKTRYDNTPWAPKFIDPWCTVRHNSDYYPLVHDIKLEPKSTQLLLYIAPLHTCSLALQNRRKCTTHSLSGCASDDLGWHAFGTTFQTHWCGGITTQQWRDVLSGQYWKLRHPCNTEPAFELRKFWRNGGPLIFEDDEATAAEDDISPEFPGSLTGRLEPGHLGDDKVKALILWDLALCHSQLQLDRADEILYAAHQEDGVHLTIRRTRRADVFHDPKWHWRIPKELPPWEKPLSDPARRHWLSRLLEVVRYWPSASKMGWFLAEQGFDKIKPVSGKRIEAIFCNGLGEGKLHALEMALVAVYYQGVFDALGILAIGLTKRPTESAEMEPFFLM</sequence>
<comment type="caution">
    <text evidence="1">The sequence shown here is derived from an EMBL/GenBank/DDBJ whole genome shotgun (WGS) entry which is preliminary data.</text>
</comment>
<gene>
    <name evidence="1" type="ORF">MSAN_02326200</name>
</gene>
<accession>A0A8H7CH88</accession>
<dbReference type="Proteomes" id="UP000623467">
    <property type="component" value="Unassembled WGS sequence"/>
</dbReference>
<dbReference type="EMBL" id="JACAZH010000039">
    <property type="protein sequence ID" value="KAF7335892.1"/>
    <property type="molecule type" value="Genomic_DNA"/>
</dbReference>
<name>A0A8H7CH88_9AGAR</name>
<organism evidence="1 2">
    <name type="scientific">Mycena sanguinolenta</name>
    <dbReference type="NCBI Taxonomy" id="230812"/>
    <lineage>
        <taxon>Eukaryota</taxon>
        <taxon>Fungi</taxon>
        <taxon>Dikarya</taxon>
        <taxon>Basidiomycota</taxon>
        <taxon>Agaricomycotina</taxon>
        <taxon>Agaricomycetes</taxon>
        <taxon>Agaricomycetidae</taxon>
        <taxon>Agaricales</taxon>
        <taxon>Marasmiineae</taxon>
        <taxon>Mycenaceae</taxon>
        <taxon>Mycena</taxon>
    </lineage>
</organism>
<keyword evidence="2" id="KW-1185">Reference proteome</keyword>
<evidence type="ECO:0000313" key="1">
    <source>
        <dbReference type="EMBL" id="KAF7335892.1"/>
    </source>
</evidence>